<keyword evidence="7" id="KW-1015">Disulfide bond</keyword>
<evidence type="ECO:0000256" key="11">
    <source>
        <dbReference type="SAM" id="SignalP"/>
    </source>
</evidence>
<protein>
    <submittedName>
        <fullName evidence="13">Mannose 6-phosphate receptor domain-containing protein</fullName>
    </submittedName>
</protein>
<keyword evidence="14" id="KW-1185">Reference proteome</keyword>
<evidence type="ECO:0000256" key="5">
    <source>
        <dbReference type="ARBA" id="ARBA00022989"/>
    </source>
</evidence>
<dbReference type="AlphaFoldDB" id="A0A6A6W7S2"/>
<dbReference type="Proteomes" id="UP000799437">
    <property type="component" value="Unassembled WGS sequence"/>
</dbReference>
<name>A0A6A6W7S2_9PEZI</name>
<dbReference type="GO" id="GO:0010008">
    <property type="term" value="C:endosome membrane"/>
    <property type="evidence" value="ECO:0007669"/>
    <property type="project" value="UniProtKB-SubCell"/>
</dbReference>
<reference evidence="13" key="1">
    <citation type="journal article" date="2020" name="Stud. Mycol.">
        <title>101 Dothideomycetes genomes: a test case for predicting lifestyles and emergence of pathogens.</title>
        <authorList>
            <person name="Haridas S."/>
            <person name="Albert R."/>
            <person name="Binder M."/>
            <person name="Bloem J."/>
            <person name="Labutti K."/>
            <person name="Salamov A."/>
            <person name="Andreopoulos B."/>
            <person name="Baker S."/>
            <person name="Barry K."/>
            <person name="Bills G."/>
            <person name="Bluhm B."/>
            <person name="Cannon C."/>
            <person name="Castanera R."/>
            <person name="Culley D."/>
            <person name="Daum C."/>
            <person name="Ezra D."/>
            <person name="Gonzalez J."/>
            <person name="Henrissat B."/>
            <person name="Kuo A."/>
            <person name="Liang C."/>
            <person name="Lipzen A."/>
            <person name="Lutzoni F."/>
            <person name="Magnuson J."/>
            <person name="Mondo S."/>
            <person name="Nolan M."/>
            <person name="Ohm R."/>
            <person name="Pangilinan J."/>
            <person name="Park H.-J."/>
            <person name="Ramirez L."/>
            <person name="Alfaro M."/>
            <person name="Sun H."/>
            <person name="Tritt A."/>
            <person name="Yoshinaga Y."/>
            <person name="Zwiers L.-H."/>
            <person name="Turgeon B."/>
            <person name="Goodwin S."/>
            <person name="Spatafora J."/>
            <person name="Crous P."/>
            <person name="Grigoriev I."/>
        </authorList>
    </citation>
    <scope>NUCLEOTIDE SEQUENCE</scope>
    <source>
        <strain evidence="13">CBS 121739</strain>
    </source>
</reference>
<evidence type="ECO:0000256" key="9">
    <source>
        <dbReference type="SAM" id="MobiDB-lite"/>
    </source>
</evidence>
<keyword evidence="3 10" id="KW-0812">Transmembrane</keyword>
<accession>A0A6A6W7S2</accession>
<dbReference type="InterPro" id="IPR028927">
    <property type="entry name" value="Man-6-P_rcpt"/>
</dbReference>
<dbReference type="GO" id="GO:0007034">
    <property type="term" value="P:vacuolar transport"/>
    <property type="evidence" value="ECO:0007669"/>
    <property type="project" value="TreeGrafter"/>
</dbReference>
<dbReference type="RefSeq" id="XP_033600387.1">
    <property type="nucleotide sequence ID" value="XM_033746997.1"/>
</dbReference>
<evidence type="ECO:0000256" key="6">
    <source>
        <dbReference type="ARBA" id="ARBA00023136"/>
    </source>
</evidence>
<feature type="signal peptide" evidence="11">
    <location>
        <begin position="1"/>
        <end position="32"/>
    </location>
</feature>
<dbReference type="GO" id="GO:0000139">
    <property type="term" value="C:Golgi membrane"/>
    <property type="evidence" value="ECO:0007669"/>
    <property type="project" value="UniProtKB-SubCell"/>
</dbReference>
<keyword evidence="8" id="KW-0325">Glycoprotein</keyword>
<dbReference type="Pfam" id="PF02157">
    <property type="entry name" value="Man-6-P_recep"/>
    <property type="match status" value="1"/>
</dbReference>
<organism evidence="13 14">
    <name type="scientific">Pseudovirgaria hyperparasitica</name>
    <dbReference type="NCBI Taxonomy" id="470096"/>
    <lineage>
        <taxon>Eukaryota</taxon>
        <taxon>Fungi</taxon>
        <taxon>Dikarya</taxon>
        <taxon>Ascomycota</taxon>
        <taxon>Pezizomycotina</taxon>
        <taxon>Dothideomycetes</taxon>
        <taxon>Dothideomycetes incertae sedis</taxon>
        <taxon>Acrospermales</taxon>
        <taxon>Acrospermaceae</taxon>
        <taxon>Pseudovirgaria</taxon>
    </lineage>
</organism>
<evidence type="ECO:0000256" key="10">
    <source>
        <dbReference type="SAM" id="Phobius"/>
    </source>
</evidence>
<dbReference type="GeneID" id="54488051"/>
<feature type="domain" description="MRH" evidence="12">
    <location>
        <begin position="43"/>
        <end position="239"/>
    </location>
</feature>
<keyword evidence="5 10" id="KW-1133">Transmembrane helix</keyword>
<evidence type="ECO:0000256" key="3">
    <source>
        <dbReference type="ARBA" id="ARBA00022692"/>
    </source>
</evidence>
<dbReference type="PANTHER" id="PTHR15071">
    <property type="entry name" value="MANNOSE-6-PHOSPHATE RECEPTOR FAMILY MEMBER"/>
    <property type="match status" value="1"/>
</dbReference>
<sequence length="348" mass="38514">MHFSVSVSGCAASLLQASILLTPFLFPNVACAADDTKKSKPVRPCTARSANHNRFFDLNPIWVKPPEDGKKKSKDERTTSWSSNGYDIGYNFTINFCGPVVEKLENVVGVEKDMWRNISAFYEKGGKTYSMGMQNAEPVFRGKKLVLNYTDGSPCVSSKSKKAEGLLADRALKGDDDVDDNDDDAPQKPKDGKRRKQTIISLLCENDALNSDASISFVAASEDECAYFFEARSSAACAGIEKEFQTVGPAGVFSLILFIAIAAYVVGGCVYQRNVMHQRGWRQLPNYALWAGIGSFIRDMFIILTSSCARFMPSRRGYSRVSLNGGRPRGHSEDENRLIDSLDEEWND</sequence>
<evidence type="ECO:0000256" key="2">
    <source>
        <dbReference type="ARBA" id="ARBA00022448"/>
    </source>
</evidence>
<comment type="subcellular location">
    <subcellularLocation>
        <location evidence="1">Endomembrane system</location>
    </subcellularLocation>
</comment>
<dbReference type="OrthoDB" id="4504960at2759"/>
<keyword evidence="13" id="KW-0675">Receptor</keyword>
<evidence type="ECO:0000259" key="12">
    <source>
        <dbReference type="PROSITE" id="PS51914"/>
    </source>
</evidence>
<evidence type="ECO:0000313" key="14">
    <source>
        <dbReference type="Proteomes" id="UP000799437"/>
    </source>
</evidence>
<keyword evidence="4 11" id="KW-0732">Signal</keyword>
<dbReference type="Gene3D" id="2.70.130.10">
    <property type="entry name" value="Mannose-6-phosphate receptor binding domain"/>
    <property type="match status" value="2"/>
</dbReference>
<evidence type="ECO:0000256" key="1">
    <source>
        <dbReference type="ARBA" id="ARBA00004308"/>
    </source>
</evidence>
<feature type="transmembrane region" description="Helical" evidence="10">
    <location>
        <begin position="247"/>
        <end position="266"/>
    </location>
</feature>
<dbReference type="EMBL" id="ML996572">
    <property type="protein sequence ID" value="KAF2757936.1"/>
    <property type="molecule type" value="Genomic_DNA"/>
</dbReference>
<dbReference type="SUPFAM" id="SSF50911">
    <property type="entry name" value="Mannose 6-phosphate receptor domain"/>
    <property type="match status" value="1"/>
</dbReference>
<dbReference type="InterPro" id="IPR009011">
    <property type="entry name" value="Man6P_isomerase_rcpt-bd_dom_sf"/>
</dbReference>
<dbReference type="InterPro" id="IPR044865">
    <property type="entry name" value="MRH_dom"/>
</dbReference>
<evidence type="ECO:0000256" key="4">
    <source>
        <dbReference type="ARBA" id="ARBA00022729"/>
    </source>
</evidence>
<dbReference type="GO" id="GO:0005770">
    <property type="term" value="C:late endosome"/>
    <property type="evidence" value="ECO:0007669"/>
    <property type="project" value="TreeGrafter"/>
</dbReference>
<evidence type="ECO:0000313" key="13">
    <source>
        <dbReference type="EMBL" id="KAF2757936.1"/>
    </source>
</evidence>
<proteinExistence type="predicted"/>
<feature type="region of interest" description="Disordered" evidence="9">
    <location>
        <begin position="173"/>
        <end position="194"/>
    </location>
</feature>
<evidence type="ECO:0000256" key="7">
    <source>
        <dbReference type="ARBA" id="ARBA00023157"/>
    </source>
</evidence>
<feature type="transmembrane region" description="Helical" evidence="10">
    <location>
        <begin position="287"/>
        <end position="312"/>
    </location>
</feature>
<dbReference type="PROSITE" id="PS51914">
    <property type="entry name" value="MRH"/>
    <property type="match status" value="1"/>
</dbReference>
<keyword evidence="6 10" id="KW-0472">Membrane</keyword>
<evidence type="ECO:0000256" key="8">
    <source>
        <dbReference type="ARBA" id="ARBA00023180"/>
    </source>
</evidence>
<dbReference type="PANTHER" id="PTHR15071:SF0">
    <property type="entry name" value="MANNOSE 6-PHOSPHATE RECEPTOR-LIKE PROTEIN 1"/>
    <property type="match status" value="1"/>
</dbReference>
<feature type="chain" id="PRO_5025407073" evidence="11">
    <location>
        <begin position="33"/>
        <end position="348"/>
    </location>
</feature>
<keyword evidence="2" id="KW-0813">Transport</keyword>
<gene>
    <name evidence="13" type="ORF">EJ05DRAFT_500457</name>
</gene>
<dbReference type="SMART" id="SM01404">
    <property type="entry name" value="CIMR"/>
    <property type="match status" value="1"/>
</dbReference>